<evidence type="ECO:0000256" key="1">
    <source>
        <dbReference type="SAM" id="MobiDB-lite"/>
    </source>
</evidence>
<name>A0ABY7CA18_9BASI</name>
<feature type="compositionally biased region" description="Low complexity" evidence="1">
    <location>
        <begin position="134"/>
        <end position="150"/>
    </location>
</feature>
<evidence type="ECO:0000313" key="3">
    <source>
        <dbReference type="Proteomes" id="UP001164743"/>
    </source>
</evidence>
<feature type="region of interest" description="Disordered" evidence="1">
    <location>
        <begin position="123"/>
        <end position="155"/>
    </location>
</feature>
<sequence length="271" mass="29040">MNASNGPPPGTSLADYQYQLACGYVPPTPKQPSGPYLAAPPGPQYPLLENRPQMMLSPQAAPGSQYTNHSAPNQYTGLNHVGPTPGTNYMASHPQPSGIPQAHGYSQMATNQLPQAYYPPTNLGATPAAPPATAPAALGPGPKKAGAGPARKVKRTPEDIAWDEDAAALSRAIRVKKAATKATTAQDKIVSKRAKALHRQDEASNVVPCLVWGDANSLELLAFWKSAKDSHTEHKERDAGFINFCKFIKDYELDGERFPLIAHLSRDQLKS</sequence>
<keyword evidence="3" id="KW-1185">Reference proteome</keyword>
<reference evidence="2" key="1">
    <citation type="submission" date="2022-10" db="EMBL/GenBank/DDBJ databases">
        <title>Puccinia triticina Genome sequencing and assembly.</title>
        <authorList>
            <person name="Li C."/>
        </authorList>
    </citation>
    <scope>NUCLEOTIDE SEQUENCE</scope>
    <source>
        <strain evidence="2">Pt15</strain>
    </source>
</reference>
<dbReference type="EMBL" id="CP110422">
    <property type="protein sequence ID" value="WAQ82011.1"/>
    <property type="molecule type" value="Genomic_DNA"/>
</dbReference>
<dbReference type="GeneID" id="77807229"/>
<accession>A0ABY7CA18</accession>
<organism evidence="2 3">
    <name type="scientific">Puccinia triticina</name>
    <dbReference type="NCBI Taxonomy" id="208348"/>
    <lineage>
        <taxon>Eukaryota</taxon>
        <taxon>Fungi</taxon>
        <taxon>Dikarya</taxon>
        <taxon>Basidiomycota</taxon>
        <taxon>Pucciniomycotina</taxon>
        <taxon>Pucciniomycetes</taxon>
        <taxon>Pucciniales</taxon>
        <taxon>Pucciniaceae</taxon>
        <taxon>Puccinia</taxon>
    </lineage>
</organism>
<feature type="region of interest" description="Disordered" evidence="1">
    <location>
        <begin position="25"/>
        <end position="50"/>
    </location>
</feature>
<dbReference type="RefSeq" id="XP_053017566.1">
    <property type="nucleotide sequence ID" value="XM_053166334.1"/>
</dbReference>
<dbReference type="Proteomes" id="UP001164743">
    <property type="component" value="Chromosome 2A"/>
</dbReference>
<protein>
    <submittedName>
        <fullName evidence="2">Uncharacterized protein</fullName>
    </submittedName>
</protein>
<evidence type="ECO:0000313" key="2">
    <source>
        <dbReference type="EMBL" id="WAQ82011.1"/>
    </source>
</evidence>
<gene>
    <name evidence="2" type="ORF">PtA15_2A324</name>
</gene>
<feature type="compositionally biased region" description="Pro residues" evidence="1">
    <location>
        <begin position="26"/>
        <end position="44"/>
    </location>
</feature>
<proteinExistence type="predicted"/>